<evidence type="ECO:0000313" key="3">
    <source>
        <dbReference type="Proteomes" id="UP001219518"/>
    </source>
</evidence>
<organism evidence="2 3">
    <name type="scientific">Frankliniella fusca</name>
    <dbReference type="NCBI Taxonomy" id="407009"/>
    <lineage>
        <taxon>Eukaryota</taxon>
        <taxon>Metazoa</taxon>
        <taxon>Ecdysozoa</taxon>
        <taxon>Arthropoda</taxon>
        <taxon>Hexapoda</taxon>
        <taxon>Insecta</taxon>
        <taxon>Pterygota</taxon>
        <taxon>Neoptera</taxon>
        <taxon>Paraneoptera</taxon>
        <taxon>Thysanoptera</taxon>
        <taxon>Terebrantia</taxon>
        <taxon>Thripoidea</taxon>
        <taxon>Thripidae</taxon>
        <taxon>Frankliniella</taxon>
    </lineage>
</organism>
<feature type="region of interest" description="Disordered" evidence="1">
    <location>
        <begin position="87"/>
        <end position="119"/>
    </location>
</feature>
<protein>
    <submittedName>
        <fullName evidence="2">Protein GrpE</fullName>
    </submittedName>
</protein>
<comment type="caution">
    <text evidence="2">The sequence shown here is derived from an EMBL/GenBank/DDBJ whole genome shotgun (WGS) entry which is preliminary data.</text>
</comment>
<keyword evidence="3" id="KW-1185">Reference proteome</keyword>
<evidence type="ECO:0000256" key="1">
    <source>
        <dbReference type="SAM" id="MobiDB-lite"/>
    </source>
</evidence>
<reference evidence="2" key="1">
    <citation type="submission" date="2021-07" db="EMBL/GenBank/DDBJ databases">
        <authorList>
            <person name="Catto M.A."/>
            <person name="Jacobson A."/>
            <person name="Kennedy G."/>
            <person name="Labadie P."/>
            <person name="Hunt B.G."/>
            <person name="Srinivasan R."/>
        </authorList>
    </citation>
    <scope>NUCLEOTIDE SEQUENCE</scope>
    <source>
        <strain evidence="2">PL_HMW_Pooled</strain>
        <tissue evidence="2">Head</tissue>
    </source>
</reference>
<reference evidence="2" key="2">
    <citation type="journal article" date="2023" name="BMC Genomics">
        <title>Pest status, molecular evolution, and epigenetic factors derived from the genome assembly of Frankliniella fusca, a thysanopteran phytovirus vector.</title>
        <authorList>
            <person name="Catto M.A."/>
            <person name="Labadie P.E."/>
            <person name="Jacobson A.L."/>
            <person name="Kennedy G.G."/>
            <person name="Srinivasan R."/>
            <person name="Hunt B.G."/>
        </authorList>
    </citation>
    <scope>NUCLEOTIDE SEQUENCE</scope>
    <source>
        <strain evidence="2">PL_HMW_Pooled</strain>
    </source>
</reference>
<dbReference type="AlphaFoldDB" id="A0AAE1H0I4"/>
<dbReference type="PROSITE" id="PS50096">
    <property type="entry name" value="IQ"/>
    <property type="match status" value="1"/>
</dbReference>
<dbReference type="Proteomes" id="UP001219518">
    <property type="component" value="Unassembled WGS sequence"/>
</dbReference>
<accession>A0AAE1H0I4</accession>
<gene>
    <name evidence="2" type="ORF">KUF71_022303</name>
</gene>
<proteinExistence type="predicted"/>
<feature type="region of interest" description="Disordered" evidence="1">
    <location>
        <begin position="456"/>
        <end position="514"/>
    </location>
</feature>
<sequence length="605" mass="65367">MLSIVTDSVKERGPCRQKPNLLKERTHAAVLVQGFERGHVLRAQLEVENVEVLPDPRLGHRLGNGDGAPLHLLMHTSNAAQENRVFDKGRPTYDYQSGGPLGRDSTHQGAQDDLPGGLAVAPADLRDGGVVQEPVHLAQAPVALRGAERAVGDDAHAQLLAEREQRRLRQVRVALDLVHHRPDAAVVHQAPQLALVEVGHADGAGQALAHELLHGAPRVQDVHVAEEHLAVGPEGLEVVAVPEGHRPVHQVQVDVVQAQVRQRLSAGALHGVRVMRVVPQLEAAKKTFTKFDSYLSPAVAELQFLDRVQRPGETAKEWLAALRRIAVFCDFGPDVNEKIRGQLVRGALDREARAKLTREGSEYTLAMCMDVLRAHEHSKLDPWLMIHLPSQPAQPTNAPPAQACFVLKSQQAGPGRANPWLVIYLPTVRSSQQHSPGAHGCPATGQAAFVVSSMQDDAPPGQTVFGARGRGGSVDELHPASTDTGTLEPPHSDAPTHVTPGEQHATGPPKRERGEDVTVLANGLTSDLGVHNATREASPYENKQYPPGARARAVWRALKHTKKAWRPRGCDGGATSPARAANWAEPLVLHASNDLFDEARSTMED</sequence>
<dbReference type="EMBL" id="JAHWGI010000299">
    <property type="protein sequence ID" value="KAK3912715.1"/>
    <property type="molecule type" value="Genomic_DNA"/>
</dbReference>
<evidence type="ECO:0000313" key="2">
    <source>
        <dbReference type="EMBL" id="KAK3912715.1"/>
    </source>
</evidence>
<name>A0AAE1H0I4_9NEOP</name>